<dbReference type="Pfam" id="PF01757">
    <property type="entry name" value="Acyl_transf_3"/>
    <property type="match status" value="1"/>
</dbReference>
<evidence type="ECO:0000256" key="2">
    <source>
        <dbReference type="SAM" id="SignalP"/>
    </source>
</evidence>
<evidence type="ECO:0000256" key="1">
    <source>
        <dbReference type="SAM" id="Phobius"/>
    </source>
</evidence>
<dbReference type="PANTHER" id="PTHR11161">
    <property type="entry name" value="O-ACYLTRANSFERASE"/>
    <property type="match status" value="1"/>
</dbReference>
<evidence type="ECO:0000259" key="3">
    <source>
        <dbReference type="Pfam" id="PF01757"/>
    </source>
</evidence>
<keyword evidence="1" id="KW-1133">Transmembrane helix</keyword>
<feature type="chain" id="PRO_5042930022" description="Acyltransferase 3 domain-containing protein" evidence="2">
    <location>
        <begin position="18"/>
        <end position="689"/>
    </location>
</feature>
<feature type="transmembrane region" description="Helical" evidence="1">
    <location>
        <begin position="591"/>
        <end position="609"/>
    </location>
</feature>
<dbReference type="EMBL" id="BTRK01000004">
    <property type="protein sequence ID" value="GMR46717.1"/>
    <property type="molecule type" value="Genomic_DNA"/>
</dbReference>
<feature type="transmembrane region" description="Helical" evidence="1">
    <location>
        <begin position="371"/>
        <end position="392"/>
    </location>
</feature>
<dbReference type="InterPro" id="IPR002656">
    <property type="entry name" value="Acyl_transf_3_dom"/>
</dbReference>
<sequence>RMKWRILYLFFITLTAAQIPFNIFSIPASIRDPMFYTIMEVAKTDTQCFRDIKTSFNRLLLAALTAQKCKTLDCFRDEKITNASYALKMLASTGHPHSLHTDELSVSWSGDPKLCRSIEGPFDTKYCYMHVSVDWNRIDFAALGFSLYHLPGGKIPQFDIANSDRCNPLAVSNVKVALCIPASCEKDTNIGRILHNITKGIAHLCEVNCVGPKAEPSSFFYIFNTVFISLLCLAIVASLFDYYATNKDLEVQWKHRTGWKVLMTFSVPRNTISLFSLSTRGDAILCLDAIRFITFTWVANGHSDLYAGDGDNSLQLIRSGDYFLNDVLLNGYAAVDTFFLLSGLLLSYTFFKKAHSNPEFVHSPYNWIMYYVHRWLRLTPSYMLFVAAFAAWTPQMHDVWAAGTAQNSTRLVENCANSWWLNALYLNNFLNIQDICFPVSWFLCVDTQLYWTAPLFLVAIYYSWKTGLGAILGGALFSIGSIVFLTWRYNLPAIGFTAKHTNIAEFSNHLYVKPWTRCIPYLAGIVCGYFIVQIRKNAMKLRIPKRWELIVYWLVSTALGLTVVFAVYNYGRGYSDWSITERALYGSFARIGWSMAVAWVVFACTFDWAGPVKYLLEHPLWYPLGRLSYCAFLAHLFVLHYILNLGDRPAHLVSLLHTYLTLSIPVVFVSYVVAYVWSCLVEIPFAKLE</sequence>
<name>A0AAN5CLS6_9BILA</name>
<protein>
    <recommendedName>
        <fullName evidence="3">Acyltransferase 3 domain-containing protein</fullName>
    </recommendedName>
</protein>
<feature type="non-terminal residue" evidence="4">
    <location>
        <position position="1"/>
    </location>
</feature>
<feature type="domain" description="Acyltransferase 3" evidence="3">
    <location>
        <begin position="286"/>
        <end position="674"/>
    </location>
</feature>
<feature type="transmembrane region" description="Helical" evidence="1">
    <location>
        <begin position="219"/>
        <end position="244"/>
    </location>
</feature>
<keyword evidence="5" id="KW-1185">Reference proteome</keyword>
<organism evidence="4 5">
    <name type="scientific">Pristionchus mayeri</name>
    <dbReference type="NCBI Taxonomy" id="1317129"/>
    <lineage>
        <taxon>Eukaryota</taxon>
        <taxon>Metazoa</taxon>
        <taxon>Ecdysozoa</taxon>
        <taxon>Nematoda</taxon>
        <taxon>Chromadorea</taxon>
        <taxon>Rhabditida</taxon>
        <taxon>Rhabditina</taxon>
        <taxon>Diplogasteromorpha</taxon>
        <taxon>Diplogasteroidea</taxon>
        <taxon>Neodiplogasteridae</taxon>
        <taxon>Pristionchus</taxon>
    </lineage>
</organism>
<feature type="signal peptide" evidence="2">
    <location>
        <begin position="1"/>
        <end position="17"/>
    </location>
</feature>
<feature type="transmembrane region" description="Helical" evidence="1">
    <location>
        <begin position="621"/>
        <end position="643"/>
    </location>
</feature>
<evidence type="ECO:0000313" key="4">
    <source>
        <dbReference type="EMBL" id="GMR46717.1"/>
    </source>
</evidence>
<comment type="caution">
    <text evidence="4">The sequence shown here is derived from an EMBL/GenBank/DDBJ whole genome shotgun (WGS) entry which is preliminary data.</text>
</comment>
<feature type="transmembrane region" description="Helical" evidence="1">
    <location>
        <begin position="327"/>
        <end position="351"/>
    </location>
</feature>
<keyword evidence="1" id="KW-0812">Transmembrane</keyword>
<proteinExistence type="predicted"/>
<dbReference type="InterPro" id="IPR052728">
    <property type="entry name" value="O2_lipid_transport_reg"/>
</dbReference>
<dbReference type="Proteomes" id="UP001328107">
    <property type="component" value="Unassembled WGS sequence"/>
</dbReference>
<feature type="transmembrane region" description="Helical" evidence="1">
    <location>
        <begin position="655"/>
        <end position="677"/>
    </location>
</feature>
<accession>A0AAN5CLS6</accession>
<gene>
    <name evidence="4" type="ORF">PMAYCL1PPCAC_16912</name>
</gene>
<dbReference type="PANTHER" id="PTHR11161:SF0">
    <property type="entry name" value="O-ACYLTRANSFERASE LIKE PROTEIN"/>
    <property type="match status" value="1"/>
</dbReference>
<evidence type="ECO:0000313" key="5">
    <source>
        <dbReference type="Proteomes" id="UP001328107"/>
    </source>
</evidence>
<keyword evidence="1" id="KW-0472">Membrane</keyword>
<reference evidence="5" key="1">
    <citation type="submission" date="2022-10" db="EMBL/GenBank/DDBJ databases">
        <title>Genome assembly of Pristionchus species.</title>
        <authorList>
            <person name="Yoshida K."/>
            <person name="Sommer R.J."/>
        </authorList>
    </citation>
    <scope>NUCLEOTIDE SEQUENCE [LARGE SCALE GENOMIC DNA]</scope>
    <source>
        <strain evidence="5">RS5460</strain>
    </source>
</reference>
<dbReference type="AlphaFoldDB" id="A0AAN5CLS6"/>
<feature type="transmembrane region" description="Helical" evidence="1">
    <location>
        <begin position="468"/>
        <end position="487"/>
    </location>
</feature>
<dbReference type="GO" id="GO:0016747">
    <property type="term" value="F:acyltransferase activity, transferring groups other than amino-acyl groups"/>
    <property type="evidence" value="ECO:0007669"/>
    <property type="project" value="InterPro"/>
</dbReference>
<feature type="non-terminal residue" evidence="4">
    <location>
        <position position="689"/>
    </location>
</feature>
<feature type="transmembrane region" description="Helical" evidence="1">
    <location>
        <begin position="439"/>
        <end position="462"/>
    </location>
</feature>
<keyword evidence="2" id="KW-0732">Signal</keyword>
<feature type="transmembrane region" description="Helical" evidence="1">
    <location>
        <begin position="549"/>
        <end position="571"/>
    </location>
</feature>